<dbReference type="FunFam" id="3.30.160.60:FF:000325">
    <property type="entry name" value="ZFP90 zinc finger protein"/>
    <property type="match status" value="1"/>
</dbReference>
<proteinExistence type="inferred from homology"/>
<evidence type="ECO:0000256" key="2">
    <source>
        <dbReference type="ARBA" id="ARBA00006991"/>
    </source>
</evidence>
<keyword evidence="3" id="KW-0479">Metal-binding</keyword>
<dbReference type="FunFam" id="3.30.160.60:FF:001289">
    <property type="entry name" value="Zinc finger protein 574"/>
    <property type="match status" value="1"/>
</dbReference>
<dbReference type="OrthoDB" id="6421315at2759"/>
<keyword evidence="4" id="KW-0677">Repeat</keyword>
<dbReference type="Proteomes" id="UP000887116">
    <property type="component" value="Unassembled WGS sequence"/>
</dbReference>
<sequence length="432" mass="50125">MNHMCDICKTKFKTVNDLNGHLCIFVEKKKQQIGLHTVTFGSEICFSEHLRIYSEKNAVVCDVCDEVFIIADDLIRHLYVHVKRDHTCLGCNEAFCSECKLRDHFCKDAGKKACMSNVINNTLTKSNYKFKDTHLPLKANEMKIRGNKSFIPASASSFPPISCSEETPHVCNICDMRFPLKLELDSHYFFHAGNKSYQCDVCNQVFTHENVLERHMLKHKICFKQKFYKCNICGQAFRDPNTIQDHICIPTVEKPYVCDVCNKGFTQSDALRNHSLVHVEIKPYNCVLCDKKFSFKSDLNQHYLTHAKKKLQLSDMEKKHDLKHYLTVTKNKLYLSDVKKKAILQMHSLKKPLNPSEKKPYTCTVCDKIFVLSTSYLNHIRIHTAAKPQSCRVCNKGFVNKYKLQLHSKETHKDDQEKKEDVKKEIFMCNCM</sequence>
<feature type="domain" description="C2H2-type" evidence="12">
    <location>
        <begin position="389"/>
        <end position="417"/>
    </location>
</feature>
<dbReference type="InterPro" id="IPR013087">
    <property type="entry name" value="Znf_C2H2_type"/>
</dbReference>
<protein>
    <submittedName>
        <fullName evidence="13">Zinc finger protein 91</fullName>
    </submittedName>
</protein>
<dbReference type="PANTHER" id="PTHR24393">
    <property type="entry name" value="ZINC FINGER PROTEIN"/>
    <property type="match status" value="1"/>
</dbReference>
<evidence type="ECO:0000256" key="1">
    <source>
        <dbReference type="ARBA" id="ARBA00004123"/>
    </source>
</evidence>
<dbReference type="PROSITE" id="PS50157">
    <property type="entry name" value="ZINC_FINGER_C2H2_2"/>
    <property type="match status" value="8"/>
</dbReference>
<dbReference type="GO" id="GO:0005634">
    <property type="term" value="C:nucleus"/>
    <property type="evidence" value="ECO:0007669"/>
    <property type="project" value="UniProtKB-SubCell"/>
</dbReference>
<evidence type="ECO:0000256" key="5">
    <source>
        <dbReference type="ARBA" id="ARBA00022771"/>
    </source>
</evidence>
<feature type="domain" description="C2H2-type" evidence="12">
    <location>
        <begin position="284"/>
        <end position="311"/>
    </location>
</feature>
<dbReference type="SMART" id="SM00355">
    <property type="entry name" value="ZnF_C2H2"/>
    <property type="match status" value="9"/>
</dbReference>
<evidence type="ECO:0000256" key="7">
    <source>
        <dbReference type="ARBA" id="ARBA00023015"/>
    </source>
</evidence>
<dbReference type="PANTHER" id="PTHR24393:SF15">
    <property type="entry name" value="IP01243P-RELATED"/>
    <property type="match status" value="1"/>
</dbReference>
<dbReference type="Pfam" id="PF00096">
    <property type="entry name" value="zf-C2H2"/>
    <property type="match status" value="5"/>
</dbReference>
<feature type="domain" description="C2H2-type" evidence="12">
    <location>
        <begin position="228"/>
        <end position="255"/>
    </location>
</feature>
<keyword evidence="9" id="KW-0804">Transcription</keyword>
<evidence type="ECO:0000313" key="13">
    <source>
        <dbReference type="EMBL" id="GFQ76345.1"/>
    </source>
</evidence>
<feature type="domain" description="C2H2-type" evidence="12">
    <location>
        <begin position="361"/>
        <end position="388"/>
    </location>
</feature>
<name>A0A8X6FBT7_TRICU</name>
<dbReference type="GO" id="GO:0001228">
    <property type="term" value="F:DNA-binding transcription activator activity, RNA polymerase II-specific"/>
    <property type="evidence" value="ECO:0007669"/>
    <property type="project" value="TreeGrafter"/>
</dbReference>
<keyword evidence="5 11" id="KW-0863">Zinc-finger</keyword>
<accession>A0A8X6FBT7</accession>
<evidence type="ECO:0000256" key="4">
    <source>
        <dbReference type="ARBA" id="ARBA00022737"/>
    </source>
</evidence>
<keyword evidence="14" id="KW-1185">Reference proteome</keyword>
<comment type="similarity">
    <text evidence="2">Belongs to the krueppel C2H2-type zinc-finger protein family.</text>
</comment>
<dbReference type="SUPFAM" id="SSF57667">
    <property type="entry name" value="beta-beta-alpha zinc fingers"/>
    <property type="match status" value="5"/>
</dbReference>
<evidence type="ECO:0000256" key="11">
    <source>
        <dbReference type="PROSITE-ProRule" id="PRU00042"/>
    </source>
</evidence>
<dbReference type="EMBL" id="BMAO01001838">
    <property type="protein sequence ID" value="GFQ76345.1"/>
    <property type="molecule type" value="Genomic_DNA"/>
</dbReference>
<dbReference type="GO" id="GO:0008270">
    <property type="term" value="F:zinc ion binding"/>
    <property type="evidence" value="ECO:0007669"/>
    <property type="project" value="UniProtKB-KW"/>
</dbReference>
<comment type="subcellular location">
    <subcellularLocation>
        <location evidence="1">Nucleus</location>
    </subcellularLocation>
</comment>
<dbReference type="GO" id="GO:0000978">
    <property type="term" value="F:RNA polymerase II cis-regulatory region sequence-specific DNA binding"/>
    <property type="evidence" value="ECO:0007669"/>
    <property type="project" value="TreeGrafter"/>
</dbReference>
<keyword evidence="10" id="KW-0539">Nucleus</keyword>
<comment type="caution">
    <text evidence="13">The sequence shown here is derived from an EMBL/GenBank/DDBJ whole genome shotgun (WGS) entry which is preliminary data.</text>
</comment>
<evidence type="ECO:0000256" key="10">
    <source>
        <dbReference type="ARBA" id="ARBA00023242"/>
    </source>
</evidence>
<evidence type="ECO:0000256" key="6">
    <source>
        <dbReference type="ARBA" id="ARBA00022833"/>
    </source>
</evidence>
<feature type="domain" description="C2H2-type" evidence="12">
    <location>
        <begin position="197"/>
        <end position="219"/>
    </location>
</feature>
<evidence type="ECO:0000313" key="14">
    <source>
        <dbReference type="Proteomes" id="UP000887116"/>
    </source>
</evidence>
<organism evidence="13 14">
    <name type="scientific">Trichonephila clavata</name>
    <name type="common">Joro spider</name>
    <name type="synonym">Nephila clavata</name>
    <dbReference type="NCBI Taxonomy" id="2740835"/>
    <lineage>
        <taxon>Eukaryota</taxon>
        <taxon>Metazoa</taxon>
        <taxon>Ecdysozoa</taxon>
        <taxon>Arthropoda</taxon>
        <taxon>Chelicerata</taxon>
        <taxon>Arachnida</taxon>
        <taxon>Araneae</taxon>
        <taxon>Araneomorphae</taxon>
        <taxon>Entelegynae</taxon>
        <taxon>Araneoidea</taxon>
        <taxon>Nephilidae</taxon>
        <taxon>Trichonephila</taxon>
    </lineage>
</organism>
<dbReference type="PROSITE" id="PS00028">
    <property type="entry name" value="ZINC_FINGER_C2H2_1"/>
    <property type="match status" value="7"/>
</dbReference>
<evidence type="ECO:0000259" key="12">
    <source>
        <dbReference type="PROSITE" id="PS50157"/>
    </source>
</evidence>
<evidence type="ECO:0000256" key="3">
    <source>
        <dbReference type="ARBA" id="ARBA00022723"/>
    </source>
</evidence>
<keyword evidence="7" id="KW-0805">Transcription regulation</keyword>
<gene>
    <name evidence="13" type="primary">NCL1_49548</name>
    <name evidence="13" type="ORF">TNCT_171941</name>
</gene>
<dbReference type="AlphaFoldDB" id="A0A8X6FBT7"/>
<feature type="domain" description="C2H2-type" evidence="12">
    <location>
        <begin position="59"/>
        <end position="86"/>
    </location>
</feature>
<keyword evidence="8" id="KW-0238">DNA-binding</keyword>
<feature type="domain" description="C2H2-type" evidence="12">
    <location>
        <begin position="169"/>
        <end position="196"/>
    </location>
</feature>
<dbReference type="FunFam" id="3.30.160.60:FF:000100">
    <property type="entry name" value="Zinc finger 45-like"/>
    <property type="match status" value="1"/>
</dbReference>
<dbReference type="Gene3D" id="3.30.160.60">
    <property type="entry name" value="Classic Zinc Finger"/>
    <property type="match status" value="7"/>
</dbReference>
<dbReference type="InterPro" id="IPR036236">
    <property type="entry name" value="Znf_C2H2_sf"/>
</dbReference>
<evidence type="ECO:0000256" key="9">
    <source>
        <dbReference type="ARBA" id="ARBA00023163"/>
    </source>
</evidence>
<keyword evidence="6" id="KW-0862">Zinc</keyword>
<feature type="domain" description="C2H2-type" evidence="12">
    <location>
        <begin position="256"/>
        <end position="283"/>
    </location>
</feature>
<evidence type="ECO:0000256" key="8">
    <source>
        <dbReference type="ARBA" id="ARBA00023125"/>
    </source>
</evidence>
<reference evidence="13" key="1">
    <citation type="submission" date="2020-07" db="EMBL/GenBank/DDBJ databases">
        <title>Multicomponent nature underlies the extraordinary mechanical properties of spider dragline silk.</title>
        <authorList>
            <person name="Kono N."/>
            <person name="Nakamura H."/>
            <person name="Mori M."/>
            <person name="Yoshida Y."/>
            <person name="Ohtoshi R."/>
            <person name="Malay A.D."/>
            <person name="Moran D.A.P."/>
            <person name="Tomita M."/>
            <person name="Numata K."/>
            <person name="Arakawa K."/>
        </authorList>
    </citation>
    <scope>NUCLEOTIDE SEQUENCE</scope>
</reference>